<keyword evidence="1" id="KW-0489">Methyltransferase</keyword>
<evidence type="ECO:0000259" key="4">
    <source>
        <dbReference type="Pfam" id="PF00891"/>
    </source>
</evidence>
<dbReference type="GO" id="GO:0032259">
    <property type="term" value="P:methylation"/>
    <property type="evidence" value="ECO:0007669"/>
    <property type="project" value="UniProtKB-KW"/>
</dbReference>
<protein>
    <recommendedName>
        <fullName evidence="4">O-methyltransferase C-terminal domain-containing protein</fullName>
    </recommendedName>
</protein>
<dbReference type="InterPro" id="IPR016461">
    <property type="entry name" value="COMT-like"/>
</dbReference>
<evidence type="ECO:0000313" key="5">
    <source>
        <dbReference type="EMBL" id="GKV04210.1"/>
    </source>
</evidence>
<dbReference type="EMBL" id="BPVZ01000021">
    <property type="protein sequence ID" value="GKV04210.1"/>
    <property type="molecule type" value="Genomic_DNA"/>
</dbReference>
<gene>
    <name evidence="5" type="ORF">SLEP1_g16402</name>
</gene>
<evidence type="ECO:0000256" key="2">
    <source>
        <dbReference type="ARBA" id="ARBA00022679"/>
    </source>
</evidence>
<dbReference type="GO" id="GO:0008171">
    <property type="term" value="F:O-methyltransferase activity"/>
    <property type="evidence" value="ECO:0007669"/>
    <property type="project" value="InterPro"/>
</dbReference>
<evidence type="ECO:0000256" key="1">
    <source>
        <dbReference type="ARBA" id="ARBA00022603"/>
    </source>
</evidence>
<dbReference type="InterPro" id="IPR029063">
    <property type="entry name" value="SAM-dependent_MTases_sf"/>
</dbReference>
<sequence>MVRLRDSMDLLQRAKLSFMTKMEQSWNHFHPIKHCRNHGCSRKISFFEGGNLFERAFGMPIYQYISQDGELNQGFNKALRVEHVARDMFLNIPKADALMVKDVLHNWGDKQCVKVLKNCYNALPSQGKLIIVNYVMPEGAEPSNLAKHVSQLDVIMFIHQGGRQRTEREFKVQCKAAGFSDFHLVYCVYNGVGVMECCK</sequence>
<reference evidence="5 6" key="1">
    <citation type="journal article" date="2021" name="Commun. Biol.">
        <title>The genome of Shorea leprosula (Dipterocarpaceae) highlights the ecological relevance of drought in aseasonal tropical rainforests.</title>
        <authorList>
            <person name="Ng K.K.S."/>
            <person name="Kobayashi M.J."/>
            <person name="Fawcett J.A."/>
            <person name="Hatakeyama M."/>
            <person name="Paape T."/>
            <person name="Ng C.H."/>
            <person name="Ang C.C."/>
            <person name="Tnah L.H."/>
            <person name="Lee C.T."/>
            <person name="Nishiyama T."/>
            <person name="Sese J."/>
            <person name="O'Brien M.J."/>
            <person name="Copetti D."/>
            <person name="Mohd Noor M.I."/>
            <person name="Ong R.C."/>
            <person name="Putra M."/>
            <person name="Sireger I.Z."/>
            <person name="Indrioko S."/>
            <person name="Kosugi Y."/>
            <person name="Izuno A."/>
            <person name="Isagi Y."/>
            <person name="Lee S.L."/>
            <person name="Shimizu K.K."/>
        </authorList>
    </citation>
    <scope>NUCLEOTIDE SEQUENCE [LARGE SCALE GENOMIC DNA]</scope>
    <source>
        <strain evidence="5">214</strain>
    </source>
</reference>
<evidence type="ECO:0000256" key="3">
    <source>
        <dbReference type="ARBA" id="ARBA00022691"/>
    </source>
</evidence>
<dbReference type="PANTHER" id="PTHR11746">
    <property type="entry name" value="O-METHYLTRANSFERASE"/>
    <property type="match status" value="1"/>
</dbReference>
<comment type="caution">
    <text evidence="5">The sequence shown here is derived from an EMBL/GenBank/DDBJ whole genome shotgun (WGS) entry which is preliminary data.</text>
</comment>
<dbReference type="Gene3D" id="3.40.50.150">
    <property type="entry name" value="Vaccinia Virus protein VP39"/>
    <property type="match status" value="1"/>
</dbReference>
<keyword evidence="6" id="KW-1185">Reference proteome</keyword>
<dbReference type="PROSITE" id="PS51683">
    <property type="entry name" value="SAM_OMT_II"/>
    <property type="match status" value="1"/>
</dbReference>
<name>A0AAV5IUN5_9ROSI</name>
<dbReference type="Pfam" id="PF00891">
    <property type="entry name" value="Methyltransf_2"/>
    <property type="match status" value="1"/>
</dbReference>
<accession>A0AAV5IUN5</accession>
<evidence type="ECO:0000313" key="6">
    <source>
        <dbReference type="Proteomes" id="UP001054252"/>
    </source>
</evidence>
<dbReference type="SUPFAM" id="SSF53335">
    <property type="entry name" value="S-adenosyl-L-methionine-dependent methyltransferases"/>
    <property type="match status" value="1"/>
</dbReference>
<dbReference type="Proteomes" id="UP001054252">
    <property type="component" value="Unassembled WGS sequence"/>
</dbReference>
<keyword evidence="3" id="KW-0949">S-adenosyl-L-methionine</keyword>
<dbReference type="AlphaFoldDB" id="A0AAV5IUN5"/>
<organism evidence="5 6">
    <name type="scientific">Rubroshorea leprosula</name>
    <dbReference type="NCBI Taxonomy" id="152421"/>
    <lineage>
        <taxon>Eukaryota</taxon>
        <taxon>Viridiplantae</taxon>
        <taxon>Streptophyta</taxon>
        <taxon>Embryophyta</taxon>
        <taxon>Tracheophyta</taxon>
        <taxon>Spermatophyta</taxon>
        <taxon>Magnoliopsida</taxon>
        <taxon>eudicotyledons</taxon>
        <taxon>Gunneridae</taxon>
        <taxon>Pentapetalae</taxon>
        <taxon>rosids</taxon>
        <taxon>malvids</taxon>
        <taxon>Malvales</taxon>
        <taxon>Dipterocarpaceae</taxon>
        <taxon>Rubroshorea</taxon>
    </lineage>
</organism>
<dbReference type="InterPro" id="IPR001077">
    <property type="entry name" value="COMT_C"/>
</dbReference>
<feature type="domain" description="O-methyltransferase C-terminal" evidence="4">
    <location>
        <begin position="79"/>
        <end position="180"/>
    </location>
</feature>
<keyword evidence="2" id="KW-0808">Transferase</keyword>
<proteinExistence type="predicted"/>